<evidence type="ECO:0000259" key="1">
    <source>
        <dbReference type="PROSITE" id="PS50181"/>
    </source>
</evidence>
<sequence length="761" mass="87416">MDHPTLPFSDAEAHEIRALYNFPFSLAPTDEILQYPVSVWKQGNYITACIRRGLREEARKAMQHSFPVPRPQDISHLPNELLFEIFEKLHPLDLYHLCQTSKDLRELLLNGEAFSHVWKAAYENYPSIPLCPQDVSLPKWTSLLFGPDTCDTCGAEHAMTDIAFRARFCDNCMDEYYFTRSDLKRVIQTGPNYYGAALSLTRSSTRSSGINYTKHESKRFLRSDVERICQKMQKRAASAESGVLAANIDSSREFSEFLTHKMHTRECNKWCRTQYTLCERMHEATTQALARRFASHKFAKSFDPQELLSPSVTTSLYELFLYSGVRKLRGPTFRSSLTSISKIFSEARVLRLESERTQREHARCKRIHDEFDGYMATMPARNWTYLPLCGRVFNHPIVQAFVFSETADPGPGKRSPTFGEVVCELKRFIVTCFEDHQKDLYAALKIFDSRELNPARYPATVDRVDLATTIFVCPVCQYKAERLGAGESVCIGRRELGLHANCWDPESLPSSYDGSWNVRLRVTPEGTRAANFVVGLLGLDGTTTTAEKLDEIDARFICNTCYLDDECGASGRDTLTWRDCISHQVKMADEDGHDEPSFILLPEEISSCVRFHEQPFPPPNSTIWSCMRCTDHLASRVTRQTVIAHFKQLHSPYAFYDPIEDVDYFYFPQSYEIPARQKVRLPFDTPHRCMRCPEHLNKRLWSWNAVHTHLKDKHGIRAPAESDWKNVQVGNEEDEEVPAPSETECYNSISKFHQMHTINCL</sequence>
<organism evidence="2 3">
    <name type="scientific">Cyclocybe aegerita</name>
    <name type="common">Black poplar mushroom</name>
    <name type="synonym">Agrocybe aegerita</name>
    <dbReference type="NCBI Taxonomy" id="1973307"/>
    <lineage>
        <taxon>Eukaryota</taxon>
        <taxon>Fungi</taxon>
        <taxon>Dikarya</taxon>
        <taxon>Basidiomycota</taxon>
        <taxon>Agaricomycotina</taxon>
        <taxon>Agaricomycetes</taxon>
        <taxon>Agaricomycetidae</taxon>
        <taxon>Agaricales</taxon>
        <taxon>Agaricineae</taxon>
        <taxon>Bolbitiaceae</taxon>
        <taxon>Cyclocybe</taxon>
    </lineage>
</organism>
<name>A0A8S0WT49_CYCAE</name>
<dbReference type="EMBL" id="CACVBS010000046">
    <property type="protein sequence ID" value="CAA7264926.1"/>
    <property type="molecule type" value="Genomic_DNA"/>
</dbReference>
<reference evidence="2 3" key="1">
    <citation type="submission" date="2020-01" db="EMBL/GenBank/DDBJ databases">
        <authorList>
            <person name="Gupta K D."/>
        </authorList>
    </citation>
    <scope>NUCLEOTIDE SEQUENCE [LARGE SCALE GENOMIC DNA]</scope>
</reference>
<feature type="domain" description="F-box" evidence="1">
    <location>
        <begin position="71"/>
        <end position="121"/>
    </location>
</feature>
<gene>
    <name evidence="2" type="ORF">AAE3_LOCUS7176</name>
</gene>
<dbReference type="Proteomes" id="UP000467700">
    <property type="component" value="Unassembled WGS sequence"/>
</dbReference>
<dbReference type="AlphaFoldDB" id="A0A8S0WT49"/>
<dbReference type="PROSITE" id="PS50181">
    <property type="entry name" value="FBOX"/>
    <property type="match status" value="1"/>
</dbReference>
<dbReference type="CDD" id="cd09917">
    <property type="entry name" value="F-box_SF"/>
    <property type="match status" value="1"/>
</dbReference>
<keyword evidence="3" id="KW-1185">Reference proteome</keyword>
<dbReference type="InterPro" id="IPR036047">
    <property type="entry name" value="F-box-like_dom_sf"/>
</dbReference>
<dbReference type="SUPFAM" id="SSF81383">
    <property type="entry name" value="F-box domain"/>
    <property type="match status" value="1"/>
</dbReference>
<dbReference type="Pfam" id="PF12937">
    <property type="entry name" value="F-box-like"/>
    <property type="match status" value="1"/>
</dbReference>
<dbReference type="InterPro" id="IPR001810">
    <property type="entry name" value="F-box_dom"/>
</dbReference>
<comment type="caution">
    <text evidence="2">The sequence shown here is derived from an EMBL/GenBank/DDBJ whole genome shotgun (WGS) entry which is preliminary data.</text>
</comment>
<dbReference type="Gene3D" id="1.20.1280.50">
    <property type="match status" value="1"/>
</dbReference>
<proteinExistence type="predicted"/>
<accession>A0A8S0WT49</accession>
<dbReference type="OrthoDB" id="2823912at2759"/>
<evidence type="ECO:0000313" key="2">
    <source>
        <dbReference type="EMBL" id="CAA7264926.1"/>
    </source>
</evidence>
<protein>
    <recommendedName>
        <fullName evidence="1">F-box domain-containing protein</fullName>
    </recommendedName>
</protein>
<evidence type="ECO:0000313" key="3">
    <source>
        <dbReference type="Proteomes" id="UP000467700"/>
    </source>
</evidence>